<gene>
    <name evidence="1" type="ORF">BS329_32250</name>
</gene>
<dbReference type="AlphaFoldDB" id="A0A1R0KIT3"/>
<evidence type="ECO:0000313" key="1">
    <source>
        <dbReference type="EMBL" id="OLZ45713.1"/>
    </source>
</evidence>
<protein>
    <submittedName>
        <fullName evidence="1">Uncharacterized protein</fullName>
    </submittedName>
</protein>
<proteinExistence type="predicted"/>
<comment type="caution">
    <text evidence="1">The sequence shown here is derived from an EMBL/GenBank/DDBJ whole genome shotgun (WGS) entry which is preliminary data.</text>
</comment>
<dbReference type="InterPro" id="IPR036410">
    <property type="entry name" value="HSP_DnaJ_Cys-rich_dom_sf"/>
</dbReference>
<accession>A0A1R0KIT3</accession>
<organism evidence="1 2">
    <name type="scientific">Amycolatopsis coloradensis</name>
    <dbReference type="NCBI Taxonomy" id="76021"/>
    <lineage>
        <taxon>Bacteria</taxon>
        <taxon>Bacillati</taxon>
        <taxon>Actinomycetota</taxon>
        <taxon>Actinomycetes</taxon>
        <taxon>Pseudonocardiales</taxon>
        <taxon>Pseudonocardiaceae</taxon>
        <taxon>Amycolatopsis</taxon>
    </lineage>
</organism>
<reference evidence="1 2" key="1">
    <citation type="submission" date="2016-01" db="EMBL/GenBank/DDBJ databases">
        <title>Amycolatopsis coloradensis genome sequencing and assembly.</title>
        <authorList>
            <person name="Mayilraj S."/>
        </authorList>
    </citation>
    <scope>NUCLEOTIDE SEQUENCE [LARGE SCALE GENOMIC DNA]</scope>
    <source>
        <strain evidence="1 2">DSM 44225</strain>
    </source>
</reference>
<dbReference type="EMBL" id="MQUQ01000019">
    <property type="protein sequence ID" value="OLZ45713.1"/>
    <property type="molecule type" value="Genomic_DNA"/>
</dbReference>
<dbReference type="Gene3D" id="6.20.20.10">
    <property type="match status" value="1"/>
</dbReference>
<dbReference type="OrthoDB" id="3627280at2"/>
<keyword evidence="2" id="KW-1185">Reference proteome</keyword>
<dbReference type="SUPFAM" id="SSF57938">
    <property type="entry name" value="DnaJ/Hsp40 cysteine-rich domain"/>
    <property type="match status" value="1"/>
</dbReference>
<evidence type="ECO:0000313" key="2">
    <source>
        <dbReference type="Proteomes" id="UP000187486"/>
    </source>
</evidence>
<dbReference type="Proteomes" id="UP000187486">
    <property type="component" value="Unassembled WGS sequence"/>
</dbReference>
<sequence>MTHHEYHTDLPRSWFDRLLERFHDWLFATDEDARATARGWQVTRVPKRGRRVYRDPRWDTVHACEPCGGTGWWPYEDAVCPDCAGAGVVRSIPAAAVAAEQTAGRTGGRS</sequence>
<dbReference type="RefSeq" id="WP_076165587.1">
    <property type="nucleotide sequence ID" value="NZ_JBEZVB010000015.1"/>
</dbReference>
<name>A0A1R0KIT3_9PSEU</name>